<evidence type="ECO:0000256" key="1">
    <source>
        <dbReference type="ARBA" id="ARBA00001946"/>
    </source>
</evidence>
<keyword evidence="10 20" id="KW-0547">Nucleotide-binding</keyword>
<evidence type="ECO:0000256" key="7">
    <source>
        <dbReference type="ARBA" id="ARBA00022553"/>
    </source>
</evidence>
<dbReference type="FunFam" id="3.30.200.20:FF:000003">
    <property type="entry name" value="Non-specific serine/threonine protein kinase"/>
    <property type="match status" value="1"/>
</dbReference>
<dbReference type="InterPro" id="IPR017441">
    <property type="entry name" value="Protein_kinase_ATP_BS"/>
</dbReference>
<evidence type="ECO:0000256" key="15">
    <source>
        <dbReference type="ARBA" id="ARBA00047899"/>
    </source>
</evidence>
<evidence type="ECO:0000256" key="4">
    <source>
        <dbReference type="ARBA" id="ARBA00012513"/>
    </source>
</evidence>
<name>A0A6P3W548_CLUHA</name>
<keyword evidence="12 20" id="KW-0067">ATP-binding</keyword>
<comment type="similarity">
    <text evidence="3">Belongs to the protein kinase superfamily. CAMK Ser/Thr protein kinase family.</text>
</comment>
<evidence type="ECO:0000256" key="21">
    <source>
        <dbReference type="SAM" id="MobiDB-lite"/>
    </source>
</evidence>
<comment type="cofactor">
    <cofactor evidence="1">
        <name>Mg(2+)</name>
        <dbReference type="ChEBI" id="CHEBI:18420"/>
    </cofactor>
</comment>
<feature type="binding site" evidence="20">
    <location>
        <position position="47"/>
    </location>
    <ligand>
        <name>ATP</name>
        <dbReference type="ChEBI" id="CHEBI:30616"/>
    </ligand>
</feature>
<evidence type="ECO:0000313" key="24">
    <source>
        <dbReference type="RefSeq" id="XP_012688530.2"/>
    </source>
</evidence>
<comment type="catalytic activity">
    <reaction evidence="15">
        <text>L-threonyl-[protein] + ATP = O-phospho-L-threonyl-[protein] + ADP + H(+)</text>
        <dbReference type="Rhea" id="RHEA:46608"/>
        <dbReference type="Rhea" id="RHEA-COMP:11060"/>
        <dbReference type="Rhea" id="RHEA-COMP:11605"/>
        <dbReference type="ChEBI" id="CHEBI:15378"/>
        <dbReference type="ChEBI" id="CHEBI:30013"/>
        <dbReference type="ChEBI" id="CHEBI:30616"/>
        <dbReference type="ChEBI" id="CHEBI:61977"/>
        <dbReference type="ChEBI" id="CHEBI:456216"/>
        <dbReference type="EC" id="2.7.11.1"/>
    </reaction>
</comment>
<keyword evidence="9" id="KW-0479">Metal-binding</keyword>
<feature type="compositionally biased region" description="Basic and acidic residues" evidence="21">
    <location>
        <begin position="500"/>
        <end position="515"/>
    </location>
</feature>
<dbReference type="OrthoDB" id="942095at2759"/>
<keyword evidence="13" id="KW-0460">Magnesium</keyword>
<dbReference type="GO" id="GO:0005737">
    <property type="term" value="C:cytoplasm"/>
    <property type="evidence" value="ECO:0007669"/>
    <property type="project" value="TreeGrafter"/>
</dbReference>
<comment type="function">
    <text evidence="17">May play a role in hematopoietic cell proliferation or differentiation. Potential mediator of neuronal apoptosis.</text>
</comment>
<dbReference type="InterPro" id="IPR008271">
    <property type="entry name" value="Ser/Thr_kinase_AS"/>
</dbReference>
<dbReference type="PROSITE" id="PS00108">
    <property type="entry name" value="PROTEIN_KINASE_ST"/>
    <property type="match status" value="1"/>
</dbReference>
<dbReference type="GeneID" id="105905095"/>
<evidence type="ECO:0000256" key="13">
    <source>
        <dbReference type="ARBA" id="ARBA00022842"/>
    </source>
</evidence>
<keyword evidence="5" id="KW-0488">Methylation</keyword>
<feature type="compositionally biased region" description="Pro residues" evidence="21">
    <location>
        <begin position="582"/>
        <end position="592"/>
    </location>
</feature>
<feature type="region of interest" description="Disordered" evidence="21">
    <location>
        <begin position="376"/>
        <end position="430"/>
    </location>
</feature>
<evidence type="ECO:0000256" key="2">
    <source>
        <dbReference type="ARBA" id="ARBA00004123"/>
    </source>
</evidence>
<evidence type="ECO:0000256" key="20">
    <source>
        <dbReference type="PROSITE-ProRule" id="PRU10141"/>
    </source>
</evidence>
<dbReference type="RefSeq" id="XP_012688530.2">
    <property type="nucleotide sequence ID" value="XM_012833076.3"/>
</dbReference>
<evidence type="ECO:0000256" key="10">
    <source>
        <dbReference type="ARBA" id="ARBA00022741"/>
    </source>
</evidence>
<dbReference type="CDD" id="cd14339">
    <property type="entry name" value="UBA_SNRK"/>
    <property type="match status" value="1"/>
</dbReference>
<evidence type="ECO:0000256" key="5">
    <source>
        <dbReference type="ARBA" id="ARBA00022481"/>
    </source>
</evidence>
<dbReference type="FunFam" id="1.10.510.10:FF:000166">
    <property type="entry name" value="SNF-related serine/threonine-protein kinase"/>
    <property type="match status" value="1"/>
</dbReference>
<feature type="compositionally biased region" description="Polar residues" evidence="21">
    <location>
        <begin position="490"/>
        <end position="499"/>
    </location>
</feature>
<dbReference type="Proteomes" id="UP000515152">
    <property type="component" value="Chromosome 3"/>
</dbReference>
<dbReference type="EC" id="2.7.11.1" evidence="4"/>
<evidence type="ECO:0000256" key="6">
    <source>
        <dbReference type="ARBA" id="ARBA00022527"/>
    </source>
</evidence>
<dbReference type="PROSITE" id="PS50011">
    <property type="entry name" value="PROTEIN_KINASE_DOM"/>
    <property type="match status" value="1"/>
</dbReference>
<evidence type="ECO:0000256" key="17">
    <source>
        <dbReference type="ARBA" id="ARBA00054738"/>
    </source>
</evidence>
<keyword evidence="11 24" id="KW-0418">Kinase</keyword>
<evidence type="ECO:0000256" key="19">
    <source>
        <dbReference type="ARBA" id="ARBA00077142"/>
    </source>
</evidence>
<dbReference type="GO" id="GO:0005634">
    <property type="term" value="C:nucleus"/>
    <property type="evidence" value="ECO:0007669"/>
    <property type="project" value="UniProtKB-SubCell"/>
</dbReference>
<feature type="domain" description="Protein kinase" evidence="22">
    <location>
        <begin position="18"/>
        <end position="274"/>
    </location>
</feature>
<feature type="region of interest" description="Disordered" evidence="21">
    <location>
        <begin position="472"/>
        <end position="642"/>
    </location>
</feature>
<sequence>MAALGARDGSAGIGGIYELLGRTLGRGHFAVVHLARHIRTGQRVALKEIDKRRVEGAEPEGAGRLLQEVSCMKLLRHPGVVRLYEVIDTPTKLYLVLELAEGGDLYDLIMRHENGVAEANARPLFTQVVRAISYCHRMHVVHRDLKPENLLLFPQQGALKLTDFGFSKRFHPGTKLTTSCGSLAYSAPEVLLGEEYHAPAVDIWSLGVILYMLVCGQSPFQEANDSETLTRIMDCSYTVPSHISADCRDLISLMLQRDASSRATLEEIEGHRWLQGVVLPPHSAMVTTTAVAPLIPHSLTASEHELILQSMRHIASTTDITEALEADRYDHVTATYYLLAERILRERHQDTETHTRSVCEPLTVIMPDDPVTLPTSSCHRHGVSESGDLLTPRVPSSQHCHSDNSELSQYGAGPPAELAIRPASPDAPQPIKNVHALQQICEEEEENEDENDTQHADTQELPQTPARLLSNAPALPTHQQPPHEGHTLPHTHQQPSGTTTDKRGEDVVQHCDTHTADNMPEADSTHTHKDDDSLTPETGRDLAPTQQQGEAGLQREAPGDQKAQTGSGGPELLERNNNTPLPHKPLPSPRPPLKNHCVEEGPDAVETGRTPVSPEAERMEDDELHADRSSNRKPCERRESGKEVGPELWAKGRGVRLRERLLQFPLCEKALSLNINPAPKEKLLPFAQYNCCHVL</sequence>
<gene>
    <name evidence="24" type="primary">snrkb</name>
</gene>
<evidence type="ECO:0000256" key="16">
    <source>
        <dbReference type="ARBA" id="ARBA00048679"/>
    </source>
</evidence>
<dbReference type="InterPro" id="IPR000719">
    <property type="entry name" value="Prot_kinase_dom"/>
</dbReference>
<dbReference type="InterPro" id="IPR011009">
    <property type="entry name" value="Kinase-like_dom_sf"/>
</dbReference>
<keyword evidence="6" id="KW-0723">Serine/threonine-protein kinase</keyword>
<evidence type="ECO:0000313" key="23">
    <source>
        <dbReference type="Proteomes" id="UP000515152"/>
    </source>
</evidence>
<dbReference type="PANTHER" id="PTHR24346">
    <property type="entry name" value="MAP/MICROTUBULE AFFINITY-REGULATING KINASE"/>
    <property type="match status" value="1"/>
</dbReference>
<keyword evidence="14" id="KW-0539">Nucleus</keyword>
<evidence type="ECO:0000256" key="3">
    <source>
        <dbReference type="ARBA" id="ARBA00006692"/>
    </source>
</evidence>
<proteinExistence type="inferred from homology"/>
<evidence type="ECO:0000256" key="12">
    <source>
        <dbReference type="ARBA" id="ARBA00022840"/>
    </source>
</evidence>
<dbReference type="Gene3D" id="1.10.510.10">
    <property type="entry name" value="Transferase(Phosphotransferase) domain 1"/>
    <property type="match status" value="1"/>
</dbReference>
<dbReference type="PANTHER" id="PTHR24346:SF44">
    <property type="entry name" value="SET DOMAIN CONTAINING 6"/>
    <property type="match status" value="1"/>
</dbReference>
<feature type="compositionally biased region" description="Basic and acidic residues" evidence="21">
    <location>
        <begin position="625"/>
        <end position="642"/>
    </location>
</feature>
<evidence type="ECO:0000256" key="18">
    <source>
        <dbReference type="ARBA" id="ARBA00074971"/>
    </source>
</evidence>
<dbReference type="KEGG" id="char:105905095"/>
<evidence type="ECO:0000256" key="9">
    <source>
        <dbReference type="ARBA" id="ARBA00022723"/>
    </source>
</evidence>
<protein>
    <recommendedName>
        <fullName evidence="18">SNF-related serine/threonine-protein kinase</fullName>
        <ecNumber evidence="4">2.7.11.1</ecNumber>
    </recommendedName>
    <alternativeName>
        <fullName evidence="19">SNF1-related kinase</fullName>
    </alternativeName>
</protein>
<evidence type="ECO:0000256" key="14">
    <source>
        <dbReference type="ARBA" id="ARBA00023242"/>
    </source>
</evidence>
<dbReference type="GO" id="GO:0005524">
    <property type="term" value="F:ATP binding"/>
    <property type="evidence" value="ECO:0007669"/>
    <property type="project" value="UniProtKB-UniRule"/>
</dbReference>
<comment type="subcellular location">
    <subcellularLocation>
        <location evidence="2">Nucleus</location>
    </subcellularLocation>
</comment>
<keyword evidence="8" id="KW-0808">Transferase</keyword>
<dbReference type="SMART" id="SM00220">
    <property type="entry name" value="S_TKc"/>
    <property type="match status" value="1"/>
</dbReference>
<keyword evidence="7" id="KW-0597">Phosphoprotein</keyword>
<evidence type="ECO:0000259" key="22">
    <source>
        <dbReference type="PROSITE" id="PS50011"/>
    </source>
</evidence>
<reference evidence="24" key="1">
    <citation type="submission" date="2025-08" db="UniProtKB">
        <authorList>
            <consortium name="RefSeq"/>
        </authorList>
    </citation>
    <scope>IDENTIFICATION</scope>
</reference>
<dbReference type="Pfam" id="PF00069">
    <property type="entry name" value="Pkinase"/>
    <property type="match status" value="1"/>
</dbReference>
<dbReference type="GO" id="GO:0004674">
    <property type="term" value="F:protein serine/threonine kinase activity"/>
    <property type="evidence" value="ECO:0007669"/>
    <property type="project" value="UniProtKB-KW"/>
</dbReference>
<dbReference type="AlphaFoldDB" id="A0A6P3W548"/>
<evidence type="ECO:0000256" key="8">
    <source>
        <dbReference type="ARBA" id="ARBA00022679"/>
    </source>
</evidence>
<dbReference type="SUPFAM" id="SSF56112">
    <property type="entry name" value="Protein kinase-like (PK-like)"/>
    <property type="match status" value="1"/>
</dbReference>
<organism evidence="23 24">
    <name type="scientific">Clupea harengus</name>
    <name type="common">Atlantic herring</name>
    <dbReference type="NCBI Taxonomy" id="7950"/>
    <lineage>
        <taxon>Eukaryota</taxon>
        <taxon>Metazoa</taxon>
        <taxon>Chordata</taxon>
        <taxon>Craniata</taxon>
        <taxon>Vertebrata</taxon>
        <taxon>Euteleostomi</taxon>
        <taxon>Actinopterygii</taxon>
        <taxon>Neopterygii</taxon>
        <taxon>Teleostei</taxon>
        <taxon>Clupei</taxon>
        <taxon>Clupeiformes</taxon>
        <taxon>Clupeoidei</taxon>
        <taxon>Clupeidae</taxon>
        <taxon>Clupea</taxon>
    </lineage>
</organism>
<dbReference type="GO" id="GO:0035556">
    <property type="term" value="P:intracellular signal transduction"/>
    <property type="evidence" value="ECO:0007669"/>
    <property type="project" value="TreeGrafter"/>
</dbReference>
<keyword evidence="23" id="KW-1185">Reference proteome</keyword>
<dbReference type="CTD" id="393806"/>
<dbReference type="PROSITE" id="PS00107">
    <property type="entry name" value="PROTEIN_KINASE_ATP"/>
    <property type="match status" value="1"/>
</dbReference>
<dbReference type="GO" id="GO:0046872">
    <property type="term" value="F:metal ion binding"/>
    <property type="evidence" value="ECO:0007669"/>
    <property type="project" value="UniProtKB-KW"/>
</dbReference>
<comment type="catalytic activity">
    <reaction evidence="16">
        <text>L-seryl-[protein] + ATP = O-phospho-L-seryl-[protein] + ADP + H(+)</text>
        <dbReference type="Rhea" id="RHEA:17989"/>
        <dbReference type="Rhea" id="RHEA-COMP:9863"/>
        <dbReference type="Rhea" id="RHEA-COMP:11604"/>
        <dbReference type="ChEBI" id="CHEBI:15378"/>
        <dbReference type="ChEBI" id="CHEBI:29999"/>
        <dbReference type="ChEBI" id="CHEBI:30616"/>
        <dbReference type="ChEBI" id="CHEBI:83421"/>
        <dbReference type="ChEBI" id="CHEBI:456216"/>
        <dbReference type="EC" id="2.7.11.1"/>
    </reaction>
</comment>
<accession>A0A6P3W548</accession>
<evidence type="ECO:0000256" key="11">
    <source>
        <dbReference type="ARBA" id="ARBA00022777"/>
    </source>
</evidence>
<feature type="compositionally biased region" description="Basic and acidic residues" evidence="21">
    <location>
        <begin position="523"/>
        <end position="532"/>
    </location>
</feature>